<dbReference type="GO" id="GO:0071555">
    <property type="term" value="P:cell wall organization"/>
    <property type="evidence" value="ECO:0007669"/>
    <property type="project" value="UniProtKB-KW"/>
</dbReference>
<dbReference type="NCBIfam" id="TIGR01205">
    <property type="entry name" value="D_ala_D_alaTIGR"/>
    <property type="match status" value="1"/>
</dbReference>
<dbReference type="InterPro" id="IPR000291">
    <property type="entry name" value="D-Ala_lig_Van_CS"/>
</dbReference>
<dbReference type="InterPro" id="IPR005905">
    <property type="entry name" value="D_ala_D_ala"/>
</dbReference>
<accession>A0A382KYQ8</accession>
<dbReference type="Pfam" id="PF07478">
    <property type="entry name" value="Dala_Dala_lig_C"/>
    <property type="match status" value="1"/>
</dbReference>
<keyword evidence="10" id="KW-0573">Peptidoglycan synthesis</keyword>
<keyword evidence="4" id="KW-0436">Ligase</keyword>
<dbReference type="PANTHER" id="PTHR23132">
    <property type="entry name" value="D-ALANINE--D-ALANINE LIGASE"/>
    <property type="match status" value="1"/>
</dbReference>
<comment type="cofactor">
    <cofactor evidence="2">
        <name>Mg(2+)</name>
        <dbReference type="ChEBI" id="CHEBI:18420"/>
    </cofactor>
</comment>
<comment type="similarity">
    <text evidence="3">Belongs to the D-alanine--D-alanine ligase family.</text>
</comment>
<organism evidence="14">
    <name type="scientific">marine metagenome</name>
    <dbReference type="NCBI Taxonomy" id="408172"/>
    <lineage>
        <taxon>unclassified sequences</taxon>
        <taxon>metagenomes</taxon>
        <taxon>ecological metagenomes</taxon>
    </lineage>
</organism>
<proteinExistence type="inferred from homology"/>
<dbReference type="GO" id="GO:0005524">
    <property type="term" value="F:ATP binding"/>
    <property type="evidence" value="ECO:0007669"/>
    <property type="project" value="UniProtKB-KW"/>
</dbReference>
<dbReference type="PROSITE" id="PS00843">
    <property type="entry name" value="DALA_DALA_LIGASE_1"/>
    <property type="match status" value="1"/>
</dbReference>
<feature type="domain" description="ATP-grasp" evidence="13">
    <location>
        <begin position="139"/>
        <end position="305"/>
    </location>
</feature>
<dbReference type="NCBIfam" id="NF002528">
    <property type="entry name" value="PRK01966.1-4"/>
    <property type="match status" value="1"/>
</dbReference>
<dbReference type="Gene3D" id="3.30.1490.20">
    <property type="entry name" value="ATP-grasp fold, A domain"/>
    <property type="match status" value="1"/>
</dbReference>
<keyword evidence="6" id="KW-0547">Nucleotide-binding</keyword>
<evidence type="ECO:0000256" key="1">
    <source>
        <dbReference type="ARBA" id="ARBA00001936"/>
    </source>
</evidence>
<evidence type="ECO:0000259" key="13">
    <source>
        <dbReference type="PROSITE" id="PS50975"/>
    </source>
</evidence>
<name>A0A382KYQ8_9ZZZZ</name>
<dbReference type="GO" id="GO:0008360">
    <property type="term" value="P:regulation of cell shape"/>
    <property type="evidence" value="ECO:0007669"/>
    <property type="project" value="UniProtKB-KW"/>
</dbReference>
<evidence type="ECO:0000256" key="8">
    <source>
        <dbReference type="ARBA" id="ARBA00022842"/>
    </source>
</evidence>
<reference evidence="14" key="1">
    <citation type="submission" date="2018-05" db="EMBL/GenBank/DDBJ databases">
        <authorList>
            <person name="Lanie J.A."/>
            <person name="Ng W.-L."/>
            <person name="Kazmierczak K.M."/>
            <person name="Andrzejewski T.M."/>
            <person name="Davidsen T.M."/>
            <person name="Wayne K.J."/>
            <person name="Tettelin H."/>
            <person name="Glass J.I."/>
            <person name="Rusch D."/>
            <person name="Podicherti R."/>
            <person name="Tsui H.-C.T."/>
            <person name="Winkler M.E."/>
        </authorList>
    </citation>
    <scope>NUCLEOTIDE SEQUENCE</scope>
</reference>
<dbReference type="PANTHER" id="PTHR23132:SF25">
    <property type="entry name" value="D-ALANINE--D-ALANINE LIGASE A"/>
    <property type="match status" value="1"/>
</dbReference>
<dbReference type="SUPFAM" id="SSF52440">
    <property type="entry name" value="PreATP-grasp domain"/>
    <property type="match status" value="1"/>
</dbReference>
<dbReference type="GO" id="GO:0008716">
    <property type="term" value="F:D-alanine-D-alanine ligase activity"/>
    <property type="evidence" value="ECO:0007669"/>
    <property type="project" value="InterPro"/>
</dbReference>
<dbReference type="HAMAP" id="MF_00047">
    <property type="entry name" value="Dala_Dala_lig"/>
    <property type="match status" value="1"/>
</dbReference>
<evidence type="ECO:0000256" key="12">
    <source>
        <dbReference type="ARBA" id="ARBA00023316"/>
    </source>
</evidence>
<sequence length="306" mass="32619">MPSRRRLVVLFGGRSAEHDVSCVSARHVLAAADTTRYEIIPVGIDRNGRWSIAETAVDALAADTLPDRLDPTGPTWDPLPRLAELAAGPDPTNVVVFPLVHGPLGEDGTLQGLLELADVPYVGSGVLGSALAMDKLAAKEVLAHHGIAQARHRAVHTDQLVDPTSDGFKAMVVDLLKDLGPTVFVKPANMGSSIGVSRATDETSLVDALATAARYDEWLVVEEAITGREIELAVLGERHPQVSGPGEIRPGAEFYSYADKYETDSAELVVNPDLPPEVTAGFQELAARTFLALRCAGMARVDFFLA</sequence>
<dbReference type="InterPro" id="IPR011127">
    <property type="entry name" value="Dala_Dala_lig_N"/>
</dbReference>
<keyword evidence="5" id="KW-0479">Metal-binding</keyword>
<dbReference type="GO" id="GO:0046872">
    <property type="term" value="F:metal ion binding"/>
    <property type="evidence" value="ECO:0007669"/>
    <property type="project" value="UniProtKB-KW"/>
</dbReference>
<feature type="non-terminal residue" evidence="14">
    <location>
        <position position="306"/>
    </location>
</feature>
<keyword evidence="7" id="KW-0067">ATP-binding</keyword>
<evidence type="ECO:0000256" key="4">
    <source>
        <dbReference type="ARBA" id="ARBA00022598"/>
    </source>
</evidence>
<evidence type="ECO:0000256" key="11">
    <source>
        <dbReference type="ARBA" id="ARBA00023211"/>
    </source>
</evidence>
<dbReference type="InterPro" id="IPR013815">
    <property type="entry name" value="ATP_grasp_subdomain_1"/>
</dbReference>
<evidence type="ECO:0000256" key="9">
    <source>
        <dbReference type="ARBA" id="ARBA00022960"/>
    </source>
</evidence>
<dbReference type="SUPFAM" id="SSF56059">
    <property type="entry name" value="Glutathione synthetase ATP-binding domain-like"/>
    <property type="match status" value="1"/>
</dbReference>
<dbReference type="EMBL" id="UINC01083768">
    <property type="protein sequence ID" value="SVC29798.1"/>
    <property type="molecule type" value="Genomic_DNA"/>
</dbReference>
<keyword evidence="12" id="KW-0961">Cell wall biogenesis/degradation</keyword>
<dbReference type="InterPro" id="IPR011761">
    <property type="entry name" value="ATP-grasp"/>
</dbReference>
<evidence type="ECO:0000256" key="7">
    <source>
        <dbReference type="ARBA" id="ARBA00022840"/>
    </source>
</evidence>
<evidence type="ECO:0000256" key="10">
    <source>
        <dbReference type="ARBA" id="ARBA00022984"/>
    </source>
</evidence>
<evidence type="ECO:0000256" key="2">
    <source>
        <dbReference type="ARBA" id="ARBA00001946"/>
    </source>
</evidence>
<dbReference type="AlphaFoldDB" id="A0A382KYQ8"/>
<gene>
    <name evidence="14" type="ORF">METZ01_LOCUS282652</name>
</gene>
<keyword evidence="11" id="KW-0464">Manganese</keyword>
<protein>
    <recommendedName>
        <fullName evidence="13">ATP-grasp domain-containing protein</fullName>
    </recommendedName>
</protein>
<dbReference type="GO" id="GO:0009252">
    <property type="term" value="P:peptidoglycan biosynthetic process"/>
    <property type="evidence" value="ECO:0007669"/>
    <property type="project" value="UniProtKB-KW"/>
</dbReference>
<dbReference type="InterPro" id="IPR011095">
    <property type="entry name" value="Dala_Dala_lig_C"/>
</dbReference>
<dbReference type="PIRSF" id="PIRSF039102">
    <property type="entry name" value="Ddl/VanB"/>
    <property type="match status" value="1"/>
</dbReference>
<keyword evidence="8" id="KW-0460">Magnesium</keyword>
<dbReference type="PROSITE" id="PS50975">
    <property type="entry name" value="ATP_GRASP"/>
    <property type="match status" value="1"/>
</dbReference>
<evidence type="ECO:0000256" key="5">
    <source>
        <dbReference type="ARBA" id="ARBA00022723"/>
    </source>
</evidence>
<evidence type="ECO:0000256" key="3">
    <source>
        <dbReference type="ARBA" id="ARBA00010871"/>
    </source>
</evidence>
<dbReference type="Gene3D" id="3.30.470.20">
    <property type="entry name" value="ATP-grasp fold, B domain"/>
    <property type="match status" value="1"/>
</dbReference>
<dbReference type="InterPro" id="IPR016185">
    <property type="entry name" value="PreATP-grasp_dom_sf"/>
</dbReference>
<dbReference type="GO" id="GO:0005829">
    <property type="term" value="C:cytosol"/>
    <property type="evidence" value="ECO:0007669"/>
    <property type="project" value="TreeGrafter"/>
</dbReference>
<evidence type="ECO:0000256" key="6">
    <source>
        <dbReference type="ARBA" id="ARBA00022741"/>
    </source>
</evidence>
<evidence type="ECO:0000313" key="14">
    <source>
        <dbReference type="EMBL" id="SVC29798.1"/>
    </source>
</evidence>
<keyword evidence="9" id="KW-0133">Cell shape</keyword>
<dbReference type="Gene3D" id="3.40.50.20">
    <property type="match status" value="1"/>
</dbReference>
<comment type="cofactor">
    <cofactor evidence="1">
        <name>Mn(2+)</name>
        <dbReference type="ChEBI" id="CHEBI:29035"/>
    </cofactor>
</comment>
<dbReference type="Pfam" id="PF01820">
    <property type="entry name" value="Dala_Dala_lig_N"/>
    <property type="match status" value="1"/>
</dbReference>